<keyword evidence="7 8" id="KW-0472">Membrane</keyword>
<dbReference type="InterPro" id="IPR045863">
    <property type="entry name" value="CorA_TM1_TM2"/>
</dbReference>
<dbReference type="STRING" id="1797533.A2731_00985"/>
<dbReference type="PANTHER" id="PTHR46494">
    <property type="entry name" value="CORA FAMILY METAL ION TRANSPORTER (EUROFUNG)"/>
    <property type="match status" value="1"/>
</dbReference>
<proteinExistence type="inferred from homology"/>
<dbReference type="AlphaFoldDB" id="A0A1G1XXQ7"/>
<evidence type="ECO:0000256" key="2">
    <source>
        <dbReference type="ARBA" id="ARBA00009765"/>
    </source>
</evidence>
<keyword evidence="6 8" id="KW-1133">Transmembrane helix</keyword>
<evidence type="ECO:0000313" key="9">
    <source>
        <dbReference type="EMBL" id="OGY44885.1"/>
    </source>
</evidence>
<dbReference type="InterPro" id="IPR002523">
    <property type="entry name" value="MgTranspt_CorA/ZnTranspt_ZntB"/>
</dbReference>
<dbReference type="GO" id="GO:0005886">
    <property type="term" value="C:plasma membrane"/>
    <property type="evidence" value="ECO:0007669"/>
    <property type="project" value="UniProtKB-SubCell"/>
</dbReference>
<keyword evidence="5 8" id="KW-0812">Transmembrane</keyword>
<dbReference type="Gene3D" id="1.20.58.340">
    <property type="entry name" value="Magnesium transport protein CorA, transmembrane region"/>
    <property type="match status" value="2"/>
</dbReference>
<reference evidence="9 10" key="1">
    <citation type="journal article" date="2016" name="Nat. Commun.">
        <title>Thousands of microbial genomes shed light on interconnected biogeochemical processes in an aquifer system.</title>
        <authorList>
            <person name="Anantharaman K."/>
            <person name="Brown C.T."/>
            <person name="Hug L.A."/>
            <person name="Sharon I."/>
            <person name="Castelle C.J."/>
            <person name="Probst A.J."/>
            <person name="Thomas B.C."/>
            <person name="Singh A."/>
            <person name="Wilkins M.J."/>
            <person name="Karaoz U."/>
            <person name="Brodie E.L."/>
            <person name="Williams K.H."/>
            <person name="Hubbard S.S."/>
            <person name="Banfield J.F."/>
        </authorList>
    </citation>
    <scope>NUCLEOTIDE SEQUENCE [LARGE SCALE GENOMIC DNA]</scope>
</reference>
<dbReference type="CDD" id="cd12822">
    <property type="entry name" value="TmCorA-like"/>
    <property type="match status" value="1"/>
</dbReference>
<comment type="subcellular location">
    <subcellularLocation>
        <location evidence="1">Cell membrane</location>
        <topology evidence="1">Multi-pass membrane protein</topology>
    </subcellularLocation>
</comment>
<dbReference type="Pfam" id="PF01544">
    <property type="entry name" value="CorA"/>
    <property type="match status" value="1"/>
</dbReference>
<protein>
    <recommendedName>
        <fullName evidence="11">Magnesium transport protein CorA</fullName>
    </recommendedName>
</protein>
<dbReference type="GO" id="GO:0015095">
    <property type="term" value="F:magnesium ion transmembrane transporter activity"/>
    <property type="evidence" value="ECO:0007669"/>
    <property type="project" value="TreeGrafter"/>
</dbReference>
<dbReference type="PANTHER" id="PTHR46494:SF1">
    <property type="entry name" value="CORA FAMILY METAL ION TRANSPORTER (EUROFUNG)"/>
    <property type="match status" value="1"/>
</dbReference>
<dbReference type="SUPFAM" id="SSF144083">
    <property type="entry name" value="Magnesium transport protein CorA, transmembrane region"/>
    <property type="match status" value="1"/>
</dbReference>
<comment type="similarity">
    <text evidence="2">Belongs to the CorA metal ion transporter (MIT) (TC 1.A.35) family.</text>
</comment>
<evidence type="ECO:0008006" key="11">
    <source>
        <dbReference type="Google" id="ProtNLM"/>
    </source>
</evidence>
<evidence type="ECO:0000256" key="8">
    <source>
        <dbReference type="SAM" id="Phobius"/>
    </source>
</evidence>
<evidence type="ECO:0000256" key="7">
    <source>
        <dbReference type="ARBA" id="ARBA00023136"/>
    </source>
</evidence>
<dbReference type="GO" id="GO:0000287">
    <property type="term" value="F:magnesium ion binding"/>
    <property type="evidence" value="ECO:0007669"/>
    <property type="project" value="TreeGrafter"/>
</dbReference>
<dbReference type="Gene3D" id="3.30.460.20">
    <property type="entry name" value="CorA soluble domain-like"/>
    <property type="match status" value="1"/>
</dbReference>
<keyword evidence="3" id="KW-0813">Transport</keyword>
<keyword evidence="4" id="KW-1003">Cell membrane</keyword>
<feature type="transmembrane region" description="Helical" evidence="8">
    <location>
        <begin position="251"/>
        <end position="272"/>
    </location>
</feature>
<dbReference type="SUPFAM" id="SSF143865">
    <property type="entry name" value="CorA soluble domain-like"/>
    <property type="match status" value="1"/>
</dbReference>
<name>A0A1G1XXQ7_9BACT</name>
<dbReference type="GO" id="GO:0050897">
    <property type="term" value="F:cobalt ion binding"/>
    <property type="evidence" value="ECO:0007669"/>
    <property type="project" value="TreeGrafter"/>
</dbReference>
<evidence type="ECO:0000256" key="6">
    <source>
        <dbReference type="ARBA" id="ARBA00022989"/>
    </source>
</evidence>
<dbReference type="GO" id="GO:0015087">
    <property type="term" value="F:cobalt ion transmembrane transporter activity"/>
    <property type="evidence" value="ECO:0007669"/>
    <property type="project" value="TreeGrafter"/>
</dbReference>
<dbReference type="EMBL" id="MHIC01000022">
    <property type="protein sequence ID" value="OGY44885.1"/>
    <property type="molecule type" value="Genomic_DNA"/>
</dbReference>
<comment type="caution">
    <text evidence="9">The sequence shown here is derived from an EMBL/GenBank/DDBJ whole genome shotgun (WGS) entry which is preliminary data.</text>
</comment>
<accession>A0A1G1XXQ7</accession>
<organism evidence="9 10">
    <name type="scientific">Candidatus Buchananbacteria bacterium RIFCSPHIGHO2_01_FULL_39_8</name>
    <dbReference type="NCBI Taxonomy" id="1797533"/>
    <lineage>
        <taxon>Bacteria</taxon>
        <taxon>Candidatus Buchananiibacteriota</taxon>
    </lineage>
</organism>
<evidence type="ECO:0000256" key="3">
    <source>
        <dbReference type="ARBA" id="ARBA00022448"/>
    </source>
</evidence>
<dbReference type="InterPro" id="IPR045861">
    <property type="entry name" value="CorA_cytoplasmic_dom"/>
</dbReference>
<evidence type="ECO:0000256" key="5">
    <source>
        <dbReference type="ARBA" id="ARBA00022692"/>
    </source>
</evidence>
<sequence>MSSKQKIEFKNFSWINIANPSKKDIDQLGQEYKFHPLDLADCLSLSHRSKVDVYPKYTFIVLLFPIYQQNTREIAAAELDIFISSGYLITIHDNKLDVFNNFFELFKITSSFREQYTDKSPEKLLYEILNKLFLYVFPMADHLSRDCDRIEKAIFSGREKKMISEILIIRRNITDFRKVVQVHKNVMKKIITNFKESSLYVMDKTDAYFESLVDYTKEMWDALENLKERIEALQQTNESQISFKLSYIMRILTVISVITFPVTLLATIFGMNTTNAMPFIDTPFGFWNVIGLMILIIIGMLITFKKKGWI</sequence>
<dbReference type="Proteomes" id="UP000176241">
    <property type="component" value="Unassembled WGS sequence"/>
</dbReference>
<evidence type="ECO:0000313" key="10">
    <source>
        <dbReference type="Proteomes" id="UP000176241"/>
    </source>
</evidence>
<gene>
    <name evidence="9" type="ORF">A2731_00985</name>
</gene>
<feature type="transmembrane region" description="Helical" evidence="8">
    <location>
        <begin position="284"/>
        <end position="304"/>
    </location>
</feature>
<evidence type="ECO:0000256" key="1">
    <source>
        <dbReference type="ARBA" id="ARBA00004651"/>
    </source>
</evidence>
<evidence type="ECO:0000256" key="4">
    <source>
        <dbReference type="ARBA" id="ARBA00022475"/>
    </source>
</evidence>